<name>A0ACC7NVQ5_9BACL</name>
<proteinExistence type="predicted"/>
<evidence type="ECO:0000313" key="2">
    <source>
        <dbReference type="Proteomes" id="UP001631969"/>
    </source>
</evidence>
<comment type="caution">
    <text evidence="1">The sequence shown here is derived from an EMBL/GenBank/DDBJ whole genome shotgun (WGS) entry which is preliminary data.</text>
</comment>
<keyword evidence="1" id="KW-0413">Isomerase</keyword>
<evidence type="ECO:0000313" key="1">
    <source>
        <dbReference type="EMBL" id="MFM9327781.1"/>
    </source>
</evidence>
<dbReference type="EMBL" id="JBJURJ010000003">
    <property type="protein sequence ID" value="MFM9327781.1"/>
    <property type="molecule type" value="Genomic_DNA"/>
</dbReference>
<reference evidence="1" key="1">
    <citation type="submission" date="2024-12" db="EMBL/GenBank/DDBJ databases">
        <authorList>
            <person name="Wu N."/>
        </authorList>
    </citation>
    <scope>NUCLEOTIDE SEQUENCE</scope>
    <source>
        <strain evidence="1">P15</strain>
    </source>
</reference>
<dbReference type="Proteomes" id="UP001631969">
    <property type="component" value="Unassembled WGS sequence"/>
</dbReference>
<protein>
    <submittedName>
        <fullName evidence="1">Ribose-5-phosphate isomerase RpiA</fullName>
        <ecNumber evidence="1">5.3.1.6</ecNumber>
    </submittedName>
</protein>
<dbReference type="EC" id="5.3.1.6" evidence="1"/>
<sequence>MNPKQVAAEKAVEFVEDGMIVGLGTGSTAFWATQKIAQRISEGLTIRAVASSASTEALAGQLGIPLVPFSGIDHIDITIDGADEVDDQLNLIKGGGGALLREKILARNSSRFYVVVDETKRVHRLGRFPLPVEIVPFASNLTIHRLQELNCEPVVRMVQGSPFITDNGNLIVDCSFKEILNPVELQQQINLIPGVVENGLFVGMPTAVVVGYGDGTIQILEPQNRSGHS</sequence>
<keyword evidence="2" id="KW-1185">Reference proteome</keyword>
<accession>A0ACC7NVQ5</accession>
<organism evidence="1 2">
    <name type="scientific">Paenibacillus mesotrionivorans</name>
    <dbReference type="NCBI Taxonomy" id="3160968"/>
    <lineage>
        <taxon>Bacteria</taxon>
        <taxon>Bacillati</taxon>
        <taxon>Bacillota</taxon>
        <taxon>Bacilli</taxon>
        <taxon>Bacillales</taxon>
        <taxon>Paenibacillaceae</taxon>
        <taxon>Paenibacillus</taxon>
    </lineage>
</organism>
<gene>
    <name evidence="1" type="primary">rpiA</name>
    <name evidence="1" type="ORF">ACI1P1_05635</name>
</gene>